<keyword evidence="1" id="KW-0805">Transcription regulation</keyword>
<accession>A0ABQ4SIL4</accession>
<dbReference type="PROSITE" id="PS50949">
    <property type="entry name" value="HTH_GNTR"/>
    <property type="match status" value="1"/>
</dbReference>
<dbReference type="Pfam" id="PF00392">
    <property type="entry name" value="GntR"/>
    <property type="match status" value="1"/>
</dbReference>
<keyword evidence="6" id="KW-1185">Reference proteome</keyword>
<dbReference type="RefSeq" id="WP_238236577.1">
    <property type="nucleotide sequence ID" value="NZ_BPQQ01000040.1"/>
</dbReference>
<protein>
    <submittedName>
        <fullName evidence="5">HTH-type transcriptional repressor NanR</fullName>
    </submittedName>
</protein>
<evidence type="ECO:0000256" key="1">
    <source>
        <dbReference type="ARBA" id="ARBA00023015"/>
    </source>
</evidence>
<evidence type="ECO:0000256" key="3">
    <source>
        <dbReference type="ARBA" id="ARBA00023163"/>
    </source>
</evidence>
<dbReference type="CDD" id="cd07377">
    <property type="entry name" value="WHTH_GntR"/>
    <property type="match status" value="1"/>
</dbReference>
<dbReference type="InterPro" id="IPR008920">
    <property type="entry name" value="TF_FadR/GntR_C"/>
</dbReference>
<dbReference type="SMART" id="SM00345">
    <property type="entry name" value="HTH_GNTR"/>
    <property type="match status" value="1"/>
</dbReference>
<evidence type="ECO:0000259" key="4">
    <source>
        <dbReference type="PROSITE" id="PS50949"/>
    </source>
</evidence>
<dbReference type="PRINTS" id="PR00035">
    <property type="entry name" value="HTHGNTR"/>
</dbReference>
<dbReference type="SMART" id="SM00895">
    <property type="entry name" value="FCD"/>
    <property type="match status" value="1"/>
</dbReference>
<dbReference type="Pfam" id="PF07729">
    <property type="entry name" value="FCD"/>
    <property type="match status" value="1"/>
</dbReference>
<dbReference type="Proteomes" id="UP001055153">
    <property type="component" value="Unassembled WGS sequence"/>
</dbReference>
<dbReference type="SUPFAM" id="SSF48008">
    <property type="entry name" value="GntR ligand-binding domain-like"/>
    <property type="match status" value="1"/>
</dbReference>
<reference evidence="5" key="1">
    <citation type="journal article" date="2021" name="Front. Microbiol.">
        <title>Comprehensive Comparative Genomics and Phenotyping of Methylobacterium Species.</title>
        <authorList>
            <person name="Alessa O."/>
            <person name="Ogura Y."/>
            <person name="Fujitani Y."/>
            <person name="Takami H."/>
            <person name="Hayashi T."/>
            <person name="Sahin N."/>
            <person name="Tani A."/>
        </authorList>
    </citation>
    <scope>NUCLEOTIDE SEQUENCE</scope>
    <source>
        <strain evidence="5">DSM 17168</strain>
    </source>
</reference>
<comment type="caution">
    <text evidence="5">The sequence shown here is derived from an EMBL/GenBank/DDBJ whole genome shotgun (WGS) entry which is preliminary data.</text>
</comment>
<dbReference type="Gene3D" id="1.10.10.10">
    <property type="entry name" value="Winged helix-like DNA-binding domain superfamily/Winged helix DNA-binding domain"/>
    <property type="match status" value="1"/>
</dbReference>
<keyword evidence="2" id="KW-0238">DNA-binding</keyword>
<evidence type="ECO:0000313" key="6">
    <source>
        <dbReference type="Proteomes" id="UP001055153"/>
    </source>
</evidence>
<gene>
    <name evidence="5" type="primary">nanR_5</name>
    <name evidence="5" type="ORF">GMJLKIPL_3514</name>
</gene>
<dbReference type="InterPro" id="IPR036388">
    <property type="entry name" value="WH-like_DNA-bd_sf"/>
</dbReference>
<dbReference type="InterPro" id="IPR000524">
    <property type="entry name" value="Tscrpt_reg_HTH_GntR"/>
</dbReference>
<dbReference type="PANTHER" id="PTHR43537:SF5">
    <property type="entry name" value="UXU OPERON TRANSCRIPTIONAL REGULATOR"/>
    <property type="match status" value="1"/>
</dbReference>
<sequence length="257" mass="28441">MLAAAEDRFERVEVASACHLVAEAIEREILSGRLRPGDGVGTEAALCRQFGVNRSTVREAIRMLEQGGLVQRGGDRRLYASLPRYSGLSSRVSRALILHEVTFRELWATARVLEIAAAEQAAENADAAAIDALEENQARAEQALDDPARLAELDSQFHSLMSKASRNRVLDLAREPAGLLFFPTTEMICRRVPKGAARMVAAHRHLIEALKARDAAAAALWMARHVADWRKGFERAGRDLDEPVERVFARHALRAPY</sequence>
<keyword evidence="3" id="KW-0804">Transcription</keyword>
<proteinExistence type="predicted"/>
<dbReference type="SUPFAM" id="SSF46785">
    <property type="entry name" value="Winged helix' DNA-binding domain"/>
    <property type="match status" value="1"/>
</dbReference>
<feature type="domain" description="HTH gntR-type" evidence="4">
    <location>
        <begin position="15"/>
        <end position="83"/>
    </location>
</feature>
<dbReference type="EMBL" id="BPQQ01000040">
    <property type="protein sequence ID" value="GJE01580.1"/>
    <property type="molecule type" value="Genomic_DNA"/>
</dbReference>
<dbReference type="PANTHER" id="PTHR43537">
    <property type="entry name" value="TRANSCRIPTIONAL REGULATOR, GNTR FAMILY"/>
    <property type="match status" value="1"/>
</dbReference>
<dbReference type="InterPro" id="IPR036390">
    <property type="entry name" value="WH_DNA-bd_sf"/>
</dbReference>
<reference evidence="5" key="2">
    <citation type="submission" date="2021-08" db="EMBL/GenBank/DDBJ databases">
        <authorList>
            <person name="Tani A."/>
            <person name="Ola A."/>
            <person name="Ogura Y."/>
            <person name="Katsura K."/>
            <person name="Hayashi T."/>
        </authorList>
    </citation>
    <scope>NUCLEOTIDE SEQUENCE</scope>
    <source>
        <strain evidence="5">DSM 17168</strain>
    </source>
</reference>
<evidence type="ECO:0000256" key="2">
    <source>
        <dbReference type="ARBA" id="ARBA00023125"/>
    </source>
</evidence>
<dbReference type="InterPro" id="IPR011711">
    <property type="entry name" value="GntR_C"/>
</dbReference>
<name>A0ABQ4SIL4_9HYPH</name>
<evidence type="ECO:0000313" key="5">
    <source>
        <dbReference type="EMBL" id="GJE01580.1"/>
    </source>
</evidence>
<dbReference type="Gene3D" id="1.20.120.530">
    <property type="entry name" value="GntR ligand-binding domain-like"/>
    <property type="match status" value="1"/>
</dbReference>
<organism evidence="5 6">
    <name type="scientific">Methylobacterium isbiliense</name>
    <dbReference type="NCBI Taxonomy" id="315478"/>
    <lineage>
        <taxon>Bacteria</taxon>
        <taxon>Pseudomonadati</taxon>
        <taxon>Pseudomonadota</taxon>
        <taxon>Alphaproteobacteria</taxon>
        <taxon>Hyphomicrobiales</taxon>
        <taxon>Methylobacteriaceae</taxon>
        <taxon>Methylobacterium</taxon>
    </lineage>
</organism>